<proteinExistence type="predicted"/>
<evidence type="ECO:0000256" key="1">
    <source>
        <dbReference type="SAM" id="Phobius"/>
    </source>
</evidence>
<feature type="transmembrane region" description="Helical" evidence="1">
    <location>
        <begin position="197"/>
        <end position="217"/>
    </location>
</feature>
<sequence length="621" mass="69459">MTTFTRSISLALKGAAHAFEVFPAAILNALAFAIVTVIRIELDWPQQEPYNFLFNCLHWSFAFGAIFSLAVITASWSRFKDKKAFYLSNLLGIAGTGVALLLLYFFGKAAPDPNISRFSVLSMLAVARVTAAILVSFLAFIMLAGFPKEQSDLSRSFFMTHKAFFIALIYGSVIMAGVSGVAGAVQALLYHQMSSKVYMYIGTVTGFLAFTIFIGYFPDFRMDRIDPHREIAQKQPRFVEVLFGSIMIPIFLALTAVLLIWAGKTLWGGMGSSFVRLSGIASSFAIVGIWLHMMTAHHETGLAKFYRRFYPIAALIILAFEAWALFTQLEKSGLKTTEYSFILLWILTAAAAVLLILIKDKAYPVIFSLTCILAVIWVLPIIGAHALPVTAQVNRLENLLTEQAMLQNGEIVPAVSEPDKKVRESITDAVLFLAYSEDAKLPAWLDKSLGRSDIFKAKMGFEQTWPEPDGVDVPGGYLGLSLTLPAEAVDISDYRWSVLLREYYVRSGNDEGYTTLKGDKGTYQIYWIINEKDNIPTLKILLDERVIIEQDLNDYLDRLTKKYPPGKSAKYVTSFDDMSLKLETPELKMLLVINNIDINVDPSNDIINYWMNPYALYLSEK</sequence>
<reference evidence="2 3" key="1">
    <citation type="submission" date="2022-08" db="EMBL/GenBank/DDBJ databases">
        <title>Proteogenomics of the novel Dehalobacterium formicoaceticum strain EZ94 highlights a key role of methyltransferases during anaerobic dichloromethane degradation.</title>
        <authorList>
            <person name="Wasmund K."/>
        </authorList>
    </citation>
    <scope>NUCLEOTIDE SEQUENCE [LARGE SCALE GENOMIC DNA]</scope>
    <source>
        <strain evidence="2 3">EZ94</strain>
    </source>
</reference>
<keyword evidence="3" id="KW-1185">Reference proteome</keyword>
<keyword evidence="1" id="KW-0472">Membrane</keyword>
<evidence type="ECO:0000313" key="2">
    <source>
        <dbReference type="EMBL" id="MCR6546368.1"/>
    </source>
</evidence>
<name>A0ABT1Y741_9FIRM</name>
<protein>
    <submittedName>
        <fullName evidence="2">DUF4153 domain-containing protein</fullName>
    </submittedName>
</protein>
<dbReference type="RefSeq" id="WP_257913845.1">
    <property type="nucleotide sequence ID" value="NZ_JANPWE010000006.1"/>
</dbReference>
<feature type="transmembrane region" description="Helical" evidence="1">
    <location>
        <begin position="52"/>
        <end position="72"/>
    </location>
</feature>
<keyword evidence="1" id="KW-0812">Transmembrane</keyword>
<feature type="transmembrane region" description="Helical" evidence="1">
    <location>
        <begin position="118"/>
        <end position="143"/>
    </location>
</feature>
<keyword evidence="1" id="KW-1133">Transmembrane helix</keyword>
<accession>A0ABT1Y741</accession>
<feature type="transmembrane region" description="Helical" evidence="1">
    <location>
        <begin position="238"/>
        <end position="262"/>
    </location>
</feature>
<feature type="transmembrane region" description="Helical" evidence="1">
    <location>
        <begin position="339"/>
        <end position="358"/>
    </location>
</feature>
<feature type="transmembrane region" description="Helical" evidence="1">
    <location>
        <begin position="274"/>
        <end position="293"/>
    </location>
</feature>
<dbReference type="Proteomes" id="UP001524944">
    <property type="component" value="Unassembled WGS sequence"/>
</dbReference>
<evidence type="ECO:0000313" key="3">
    <source>
        <dbReference type="Proteomes" id="UP001524944"/>
    </source>
</evidence>
<organism evidence="2 3">
    <name type="scientific">Dehalobacterium formicoaceticum</name>
    <dbReference type="NCBI Taxonomy" id="51515"/>
    <lineage>
        <taxon>Bacteria</taxon>
        <taxon>Bacillati</taxon>
        <taxon>Bacillota</taxon>
        <taxon>Clostridia</taxon>
        <taxon>Eubacteriales</taxon>
        <taxon>Peptococcaceae</taxon>
        <taxon>Dehalobacterium</taxon>
    </lineage>
</organism>
<feature type="transmembrane region" description="Helical" evidence="1">
    <location>
        <begin position="305"/>
        <end position="327"/>
    </location>
</feature>
<comment type="caution">
    <text evidence="2">The sequence shown here is derived from an EMBL/GenBank/DDBJ whole genome shotgun (WGS) entry which is preliminary data.</text>
</comment>
<feature type="transmembrane region" description="Helical" evidence="1">
    <location>
        <begin position="84"/>
        <end position="106"/>
    </location>
</feature>
<feature type="transmembrane region" description="Helical" evidence="1">
    <location>
        <begin position="164"/>
        <end position="185"/>
    </location>
</feature>
<feature type="transmembrane region" description="Helical" evidence="1">
    <location>
        <begin position="365"/>
        <end position="387"/>
    </location>
</feature>
<gene>
    <name evidence="2" type="ORF">NVS47_12755</name>
</gene>
<dbReference type="EMBL" id="JANPWE010000006">
    <property type="protein sequence ID" value="MCR6546368.1"/>
    <property type="molecule type" value="Genomic_DNA"/>
</dbReference>
<feature type="transmembrane region" description="Helical" evidence="1">
    <location>
        <begin position="21"/>
        <end position="40"/>
    </location>
</feature>